<gene>
    <name evidence="1" type="ORF">L3Q82_008034</name>
</gene>
<evidence type="ECO:0000313" key="2">
    <source>
        <dbReference type="Proteomes" id="UP000831701"/>
    </source>
</evidence>
<proteinExistence type="predicted"/>
<accession>A0ACB8WKR1</accession>
<sequence>MRRPSSSSGPITETEQPPISKGSRTPYSHGAPPQNTTRDTVECLLQIHKAHVDWLGKLPINPQAPCGGYRAGPVQCSTTRDENRIVPPESEGSTIGHEFSSPVPWRRDLPGEAEKCDPPVVGTHSPVPLFKRGTTTPVCHTRGTVPNLHAMLQKACQPRQPTTSRDFEVLRADLIHPGALPPTAELTNYLSDFGLGDGRVHLRDPSLRFLIPHWKASRWD</sequence>
<dbReference type="EMBL" id="CM041538">
    <property type="protein sequence ID" value="KAI3368326.1"/>
    <property type="molecule type" value="Genomic_DNA"/>
</dbReference>
<keyword evidence="2" id="KW-1185">Reference proteome</keyword>
<name>A0ACB8WKR1_9TELE</name>
<organism evidence="1 2">
    <name type="scientific">Scortum barcoo</name>
    <name type="common">barcoo grunter</name>
    <dbReference type="NCBI Taxonomy" id="214431"/>
    <lineage>
        <taxon>Eukaryota</taxon>
        <taxon>Metazoa</taxon>
        <taxon>Chordata</taxon>
        <taxon>Craniata</taxon>
        <taxon>Vertebrata</taxon>
        <taxon>Euteleostomi</taxon>
        <taxon>Actinopterygii</taxon>
        <taxon>Neopterygii</taxon>
        <taxon>Teleostei</taxon>
        <taxon>Neoteleostei</taxon>
        <taxon>Acanthomorphata</taxon>
        <taxon>Eupercaria</taxon>
        <taxon>Centrarchiformes</taxon>
        <taxon>Terapontoidei</taxon>
        <taxon>Terapontidae</taxon>
        <taxon>Scortum</taxon>
    </lineage>
</organism>
<protein>
    <submittedName>
        <fullName evidence="1">Uncharacterized protein</fullName>
    </submittedName>
</protein>
<reference evidence="1" key="1">
    <citation type="submission" date="2022-04" db="EMBL/GenBank/DDBJ databases">
        <title>Jade perch genome.</title>
        <authorList>
            <person name="Chao B."/>
        </authorList>
    </citation>
    <scope>NUCLEOTIDE SEQUENCE</scope>
    <source>
        <strain evidence="1">CB-2022</strain>
    </source>
</reference>
<dbReference type="Proteomes" id="UP000831701">
    <property type="component" value="Chromosome 8"/>
</dbReference>
<comment type="caution">
    <text evidence="1">The sequence shown here is derived from an EMBL/GenBank/DDBJ whole genome shotgun (WGS) entry which is preliminary data.</text>
</comment>
<evidence type="ECO:0000313" key="1">
    <source>
        <dbReference type="EMBL" id="KAI3368326.1"/>
    </source>
</evidence>